<dbReference type="EMBL" id="AP022560">
    <property type="protein sequence ID" value="BBW99663.1"/>
    <property type="molecule type" value="Genomic_DNA"/>
</dbReference>
<dbReference type="RefSeq" id="WP_163657959.1">
    <property type="nucleotide sequence ID" value="NZ_AP022560.1"/>
</dbReference>
<reference evidence="2 3" key="1">
    <citation type="journal article" date="2019" name="Emerg. Microbes Infect.">
        <title>Comprehensive subspecies identification of 175 nontuberculous mycobacteria species based on 7547 genomic profiles.</title>
        <authorList>
            <person name="Matsumoto Y."/>
            <person name="Kinjo T."/>
            <person name="Motooka D."/>
            <person name="Nabeya D."/>
            <person name="Jung N."/>
            <person name="Uechi K."/>
            <person name="Horii T."/>
            <person name="Iida T."/>
            <person name="Fujita J."/>
            <person name="Nakamura S."/>
        </authorList>
    </citation>
    <scope>NUCLEOTIDE SEQUENCE [LARGE SCALE GENOMIC DNA]</scope>
    <source>
        <strain evidence="2 3">JCM 6375</strain>
    </source>
</reference>
<evidence type="ECO:0000313" key="3">
    <source>
        <dbReference type="Proteomes" id="UP000466681"/>
    </source>
</evidence>
<feature type="transmembrane region" description="Helical" evidence="1">
    <location>
        <begin position="167"/>
        <end position="186"/>
    </location>
</feature>
<feature type="transmembrane region" description="Helical" evidence="1">
    <location>
        <begin position="56"/>
        <end position="79"/>
    </location>
</feature>
<proteinExistence type="predicted"/>
<accession>A0AAD1H7V4</accession>
<keyword evidence="3" id="KW-1185">Reference proteome</keyword>
<sequence length="238" mass="25467">MTRNSVLLVCGWCGPLTLAVTLAGWLIAGVLPFPLGPSNSPDEVTAFYGSGMHVSIGFAVATIGISLVVPLVGAISHLMLTGSREARLLSLVQLVSGSVTAVMLLVPMLIMAVAAFRPARSPELTVLLNDLAWLLFIPPVAPFIIQNLAIAASALRDPRSPIPRWVGYLNCWIGFTFTFDVLALVFHRGPFTWNGVLIFWLALTTYSVFLLAMGLLVRQRAIEDAADVPAADDVGLTV</sequence>
<organism evidence="2 3">
    <name type="scientific">Mycolicibacterium moriokaense</name>
    <dbReference type="NCBI Taxonomy" id="39691"/>
    <lineage>
        <taxon>Bacteria</taxon>
        <taxon>Bacillati</taxon>
        <taxon>Actinomycetota</taxon>
        <taxon>Actinomycetes</taxon>
        <taxon>Mycobacteriales</taxon>
        <taxon>Mycobacteriaceae</taxon>
        <taxon>Mycolicibacterium</taxon>
    </lineage>
</organism>
<dbReference type="AlphaFoldDB" id="A0AAD1H7V4"/>
<feature type="transmembrane region" description="Helical" evidence="1">
    <location>
        <begin position="131"/>
        <end position="155"/>
    </location>
</feature>
<dbReference type="Proteomes" id="UP000466681">
    <property type="component" value="Chromosome"/>
</dbReference>
<evidence type="ECO:0000313" key="2">
    <source>
        <dbReference type="EMBL" id="BBW99663.1"/>
    </source>
</evidence>
<gene>
    <name evidence="2" type="ORF">MMOR_06000</name>
</gene>
<feature type="transmembrane region" description="Helical" evidence="1">
    <location>
        <begin position="198"/>
        <end position="217"/>
    </location>
</feature>
<evidence type="ECO:0000256" key="1">
    <source>
        <dbReference type="SAM" id="Phobius"/>
    </source>
</evidence>
<keyword evidence="1" id="KW-0812">Transmembrane</keyword>
<name>A0AAD1H7V4_9MYCO</name>
<dbReference type="KEGG" id="mmor:MMOR_06000"/>
<keyword evidence="1" id="KW-1133">Transmembrane helix</keyword>
<protein>
    <submittedName>
        <fullName evidence="2">Uncharacterized protein</fullName>
    </submittedName>
</protein>
<feature type="transmembrane region" description="Helical" evidence="1">
    <location>
        <begin position="91"/>
        <end position="116"/>
    </location>
</feature>
<keyword evidence="1" id="KW-0472">Membrane</keyword>